<evidence type="ECO:0000256" key="3">
    <source>
        <dbReference type="ARBA" id="ARBA00022490"/>
    </source>
</evidence>
<dbReference type="InterPro" id="IPR000836">
    <property type="entry name" value="PRTase_dom"/>
</dbReference>
<dbReference type="CDD" id="cd06223">
    <property type="entry name" value="PRTases_typeI"/>
    <property type="match status" value="1"/>
</dbReference>
<dbReference type="PANTHER" id="PTHR10210:SF113">
    <property type="entry name" value="SYNTHETASE, PUTATIVE-RELATED"/>
    <property type="match status" value="1"/>
</dbReference>
<dbReference type="Gene3D" id="3.40.50.2020">
    <property type="match status" value="2"/>
</dbReference>
<protein>
    <recommendedName>
        <fullName evidence="2">ribose-phosphate diphosphokinase</fullName>
        <ecNumber evidence="2">2.7.6.1</ecNumber>
    </recommendedName>
</protein>
<reference evidence="14 15" key="1">
    <citation type="journal article" date="2013" name="PLoS ONE">
        <title>Predicting the Proteins of Angomonas deanei, Strigomonas culicis and Their Respective Endosymbionts Reveals New Aspects of the Trypanosomatidae Family.</title>
        <authorList>
            <person name="Motta M.C."/>
            <person name="Martins A.C."/>
            <person name="de Souza S.S."/>
            <person name="Catta-Preta C.M."/>
            <person name="Silva R."/>
            <person name="Klein C.C."/>
            <person name="de Almeida L.G."/>
            <person name="de Lima Cunha O."/>
            <person name="Ciapina L.P."/>
            <person name="Brocchi M."/>
            <person name="Colabardini A.C."/>
            <person name="de Araujo Lima B."/>
            <person name="Machado C.R."/>
            <person name="de Almeida Soares C.M."/>
            <person name="Probst C.M."/>
            <person name="de Menezes C.B."/>
            <person name="Thompson C.E."/>
            <person name="Bartholomeu D.C."/>
            <person name="Gradia D.F."/>
            <person name="Pavoni D.P."/>
            <person name="Grisard E.C."/>
            <person name="Fantinatti-Garboggini F."/>
            <person name="Marchini F.K."/>
            <person name="Rodrigues-Luiz G.F."/>
            <person name="Wagner G."/>
            <person name="Goldman G.H."/>
            <person name="Fietto J.L."/>
            <person name="Elias M.C."/>
            <person name="Goldman M.H."/>
            <person name="Sagot M.F."/>
            <person name="Pereira M."/>
            <person name="Stoco P.H."/>
            <person name="de Mendonca-Neto R.P."/>
            <person name="Teixeira S.M."/>
            <person name="Maciel T.E."/>
            <person name="de Oliveira Mendes T.A."/>
            <person name="Urmenyi T.P."/>
            <person name="de Souza W."/>
            <person name="Schenkman S."/>
            <person name="de Vasconcelos A.T."/>
        </authorList>
    </citation>
    <scope>NUCLEOTIDE SEQUENCE [LARGE SCALE GENOMIC DNA]</scope>
</reference>
<dbReference type="FunFam" id="3.40.50.2020:FF:000002">
    <property type="entry name" value="Ribose-phosphate pyrophosphokinase"/>
    <property type="match status" value="1"/>
</dbReference>
<feature type="compositionally biased region" description="Acidic residues" evidence="12">
    <location>
        <begin position="340"/>
        <end position="349"/>
    </location>
</feature>
<name>S9UCQ6_9TRYP</name>
<dbReference type="AlphaFoldDB" id="S9UCQ6"/>
<evidence type="ECO:0000256" key="10">
    <source>
        <dbReference type="ARBA" id="ARBA00022842"/>
    </source>
</evidence>
<dbReference type="GO" id="GO:0005737">
    <property type="term" value="C:cytoplasm"/>
    <property type="evidence" value="ECO:0007669"/>
    <property type="project" value="TreeGrafter"/>
</dbReference>
<keyword evidence="15" id="KW-1185">Reference proteome</keyword>
<keyword evidence="4" id="KW-0808">Transferase</keyword>
<dbReference type="NCBIfam" id="NF002320">
    <property type="entry name" value="PRK01259.1"/>
    <property type="match status" value="1"/>
</dbReference>
<dbReference type="OrthoDB" id="413572at2759"/>
<evidence type="ECO:0000256" key="12">
    <source>
        <dbReference type="SAM" id="MobiDB-lite"/>
    </source>
</evidence>
<dbReference type="InterPro" id="IPR005946">
    <property type="entry name" value="Rib-P_diPkinase"/>
</dbReference>
<evidence type="ECO:0000313" key="14">
    <source>
        <dbReference type="EMBL" id="EPY28582.1"/>
    </source>
</evidence>
<evidence type="ECO:0000256" key="4">
    <source>
        <dbReference type="ARBA" id="ARBA00022679"/>
    </source>
</evidence>
<dbReference type="GO" id="GO:0016301">
    <property type="term" value="F:kinase activity"/>
    <property type="evidence" value="ECO:0007669"/>
    <property type="project" value="UniProtKB-KW"/>
</dbReference>
<dbReference type="FunFam" id="3.40.50.2020:FF:000007">
    <property type="entry name" value="Ribose-phosphate pyrophosphokinase"/>
    <property type="match status" value="1"/>
</dbReference>
<proteinExistence type="inferred from homology"/>
<dbReference type="GO" id="GO:0006164">
    <property type="term" value="P:purine nucleotide biosynthetic process"/>
    <property type="evidence" value="ECO:0007669"/>
    <property type="project" value="TreeGrafter"/>
</dbReference>
<evidence type="ECO:0000256" key="8">
    <source>
        <dbReference type="ARBA" id="ARBA00022777"/>
    </source>
</evidence>
<feature type="domain" description="Ribose-phosphate pyrophosphokinase N-terminal" evidence="13">
    <location>
        <begin position="11"/>
        <end position="130"/>
    </location>
</feature>
<keyword evidence="9" id="KW-0067">ATP-binding</keyword>
<feature type="region of interest" description="Disordered" evidence="12">
    <location>
        <begin position="325"/>
        <end position="355"/>
    </location>
</feature>
<dbReference type="Pfam" id="PF13793">
    <property type="entry name" value="Pribosyltran_N"/>
    <property type="match status" value="1"/>
</dbReference>
<evidence type="ECO:0000256" key="1">
    <source>
        <dbReference type="ARBA" id="ARBA00006478"/>
    </source>
</evidence>
<dbReference type="InterPro" id="IPR029099">
    <property type="entry name" value="Pribosyltran_N"/>
</dbReference>
<dbReference type="GO" id="GO:0005524">
    <property type="term" value="F:ATP binding"/>
    <property type="evidence" value="ECO:0007669"/>
    <property type="project" value="UniProtKB-KW"/>
</dbReference>
<dbReference type="SUPFAM" id="SSF53271">
    <property type="entry name" value="PRTase-like"/>
    <property type="match status" value="1"/>
</dbReference>
<comment type="catalytic activity">
    <reaction evidence="11">
        <text>D-ribose 5-phosphate + ATP = 5-phospho-alpha-D-ribose 1-diphosphate + AMP + H(+)</text>
        <dbReference type="Rhea" id="RHEA:15609"/>
        <dbReference type="ChEBI" id="CHEBI:15378"/>
        <dbReference type="ChEBI" id="CHEBI:30616"/>
        <dbReference type="ChEBI" id="CHEBI:58017"/>
        <dbReference type="ChEBI" id="CHEBI:78346"/>
        <dbReference type="ChEBI" id="CHEBI:456215"/>
        <dbReference type="EC" id="2.7.6.1"/>
    </reaction>
</comment>
<dbReference type="EMBL" id="ATMH01004998">
    <property type="protein sequence ID" value="EPY28582.1"/>
    <property type="molecule type" value="Genomic_DNA"/>
</dbReference>
<comment type="caution">
    <text evidence="14">The sequence shown here is derived from an EMBL/GenBank/DDBJ whole genome shotgun (WGS) entry which is preliminary data.</text>
</comment>
<evidence type="ECO:0000256" key="11">
    <source>
        <dbReference type="ARBA" id="ARBA00049535"/>
    </source>
</evidence>
<dbReference type="SMART" id="SM01400">
    <property type="entry name" value="Pribosyltran_N"/>
    <property type="match status" value="1"/>
</dbReference>
<keyword evidence="5" id="KW-0479">Metal-binding</keyword>
<evidence type="ECO:0000259" key="13">
    <source>
        <dbReference type="Pfam" id="PF13793"/>
    </source>
</evidence>
<evidence type="ECO:0000256" key="2">
    <source>
        <dbReference type="ARBA" id="ARBA00013247"/>
    </source>
</evidence>
<keyword evidence="7" id="KW-0547">Nucleotide-binding</keyword>
<evidence type="ECO:0000313" key="15">
    <source>
        <dbReference type="Proteomes" id="UP000015354"/>
    </source>
</evidence>
<keyword evidence="6" id="KW-0545">Nucleotide biosynthesis</keyword>
<dbReference type="NCBIfam" id="TIGR01251">
    <property type="entry name" value="ribP_PPkin"/>
    <property type="match status" value="1"/>
</dbReference>
<dbReference type="Proteomes" id="UP000015354">
    <property type="component" value="Unassembled WGS sequence"/>
</dbReference>
<dbReference type="GO" id="GO:0006015">
    <property type="term" value="P:5-phosphoribose 1-diphosphate biosynthetic process"/>
    <property type="evidence" value="ECO:0007669"/>
    <property type="project" value="TreeGrafter"/>
</dbReference>
<dbReference type="PANTHER" id="PTHR10210">
    <property type="entry name" value="RIBOSE-PHOSPHATE DIPHOSPHOKINASE FAMILY MEMBER"/>
    <property type="match status" value="1"/>
</dbReference>
<comment type="similarity">
    <text evidence="1">Belongs to the ribose-phosphate pyrophosphokinase family.</text>
</comment>
<keyword evidence="3" id="KW-0963">Cytoplasm</keyword>
<dbReference type="GO" id="GO:0002189">
    <property type="term" value="C:ribose phosphate diphosphokinase complex"/>
    <property type="evidence" value="ECO:0007669"/>
    <property type="project" value="TreeGrafter"/>
</dbReference>
<keyword evidence="8" id="KW-0418">Kinase</keyword>
<accession>S9UCQ6</accession>
<gene>
    <name evidence="14" type="ORF">STCU_04998</name>
</gene>
<dbReference type="Pfam" id="PF14572">
    <property type="entry name" value="Pribosyl_synth"/>
    <property type="match status" value="1"/>
</dbReference>
<dbReference type="GO" id="GO:0000287">
    <property type="term" value="F:magnesium ion binding"/>
    <property type="evidence" value="ECO:0007669"/>
    <property type="project" value="InterPro"/>
</dbReference>
<evidence type="ECO:0000256" key="5">
    <source>
        <dbReference type="ARBA" id="ARBA00022723"/>
    </source>
</evidence>
<evidence type="ECO:0000256" key="7">
    <source>
        <dbReference type="ARBA" id="ARBA00022741"/>
    </source>
</evidence>
<sequence>MDNTRRNGALRVVNGNANPKLAADVCRYLNIPITASNVGSFANGEINVKILESVRGDDVFVIQPTCGNGKSNVNQAVMELVLIIHTLKLSSARRVIAVVPHYGYARQDRKHAGRVPISASAVARMITEVGVNGVLTMDLHCGQIQGFFHGCPVSDLNPTSEFAEFAKTKNFDPSNLVVVAPDAGAVTRARRVGDRIGASRIVTILKRRVVANQIESMQLVGEVEGCTCVIVDDMIDTAGTLCKAAEVLKDYGAKEVHAWATHGIFTDPACDRLTKCAALEEIVVTDSIPQDISTKQCAKIKVISVAKLLAEAIYRLHSEESLERVGVEKREEDLQPVENLVEDDEDVEDNINQIE</sequence>
<dbReference type="InterPro" id="IPR029057">
    <property type="entry name" value="PRTase-like"/>
</dbReference>
<dbReference type="EC" id="2.7.6.1" evidence="2"/>
<evidence type="ECO:0000256" key="9">
    <source>
        <dbReference type="ARBA" id="ARBA00022840"/>
    </source>
</evidence>
<dbReference type="GO" id="GO:0004749">
    <property type="term" value="F:ribose phosphate diphosphokinase activity"/>
    <property type="evidence" value="ECO:0007669"/>
    <property type="project" value="UniProtKB-EC"/>
</dbReference>
<keyword evidence="10" id="KW-0460">Magnesium</keyword>
<evidence type="ECO:0000256" key="6">
    <source>
        <dbReference type="ARBA" id="ARBA00022727"/>
    </source>
</evidence>
<organism evidence="14 15">
    <name type="scientific">Strigomonas culicis</name>
    <dbReference type="NCBI Taxonomy" id="28005"/>
    <lineage>
        <taxon>Eukaryota</taxon>
        <taxon>Discoba</taxon>
        <taxon>Euglenozoa</taxon>
        <taxon>Kinetoplastea</taxon>
        <taxon>Metakinetoplastina</taxon>
        <taxon>Trypanosomatida</taxon>
        <taxon>Trypanosomatidae</taxon>
        <taxon>Strigomonadinae</taxon>
        <taxon>Strigomonas</taxon>
    </lineage>
</organism>